<name>A0ABP7RF39_9SPHN</name>
<keyword evidence="1" id="KW-0143">Chaperone</keyword>
<dbReference type="SUPFAM" id="SSF46565">
    <property type="entry name" value="Chaperone J-domain"/>
    <property type="match status" value="1"/>
</dbReference>
<keyword evidence="5" id="KW-1185">Reference proteome</keyword>
<sequence>MTNHYRTLGVDPNADPASIRSAYLALIRRYHPDTGGDADAARAQSVTAAWDVLRDPARRAAYDETQQARFTPGGAVIPASRARGGVAARNTFLLLAAATLGLGWWALQQPHEAPPTAVAATAPRANATPIEPPAIRPVEDAIAAHRQARVEVEPPPVRPDERLAIDLPLKPPLPTAEPLPLPIETATRSAAAPHRSPANAATRVPAQPPVQPAREEPRSALAAAPLARIDLAPLERHLQLLTDQSLRFGTEAKRSRLLATRETFAKRLQDCRDDGCRRDTYLKRNMEVAEIMRN</sequence>
<dbReference type="Gene3D" id="1.10.287.110">
    <property type="entry name" value="DnaJ domain"/>
    <property type="match status" value="1"/>
</dbReference>
<dbReference type="Proteomes" id="UP001501310">
    <property type="component" value="Unassembled WGS sequence"/>
</dbReference>
<dbReference type="EMBL" id="BAAAZD010000001">
    <property type="protein sequence ID" value="GAA3996606.1"/>
    <property type="molecule type" value="Genomic_DNA"/>
</dbReference>
<dbReference type="PRINTS" id="PR00625">
    <property type="entry name" value="JDOMAIN"/>
</dbReference>
<dbReference type="Pfam" id="PF00226">
    <property type="entry name" value="DnaJ"/>
    <property type="match status" value="1"/>
</dbReference>
<organism evidence="4 5">
    <name type="scientific">Sphingomonas humi</name>
    <dbReference type="NCBI Taxonomy" id="335630"/>
    <lineage>
        <taxon>Bacteria</taxon>
        <taxon>Pseudomonadati</taxon>
        <taxon>Pseudomonadota</taxon>
        <taxon>Alphaproteobacteria</taxon>
        <taxon>Sphingomonadales</taxon>
        <taxon>Sphingomonadaceae</taxon>
        <taxon>Sphingomonas</taxon>
    </lineage>
</organism>
<dbReference type="PANTHER" id="PTHR43096:SF52">
    <property type="entry name" value="DNAJ HOMOLOG 1, MITOCHONDRIAL-RELATED"/>
    <property type="match status" value="1"/>
</dbReference>
<evidence type="ECO:0000256" key="1">
    <source>
        <dbReference type="ARBA" id="ARBA00023186"/>
    </source>
</evidence>
<feature type="region of interest" description="Disordered" evidence="2">
    <location>
        <begin position="187"/>
        <end position="219"/>
    </location>
</feature>
<dbReference type="PANTHER" id="PTHR43096">
    <property type="entry name" value="DNAJ HOMOLOG 1, MITOCHONDRIAL-RELATED"/>
    <property type="match status" value="1"/>
</dbReference>
<dbReference type="InterPro" id="IPR036869">
    <property type="entry name" value="J_dom_sf"/>
</dbReference>
<feature type="domain" description="J" evidence="3">
    <location>
        <begin position="3"/>
        <end position="66"/>
    </location>
</feature>
<dbReference type="SMART" id="SM00271">
    <property type="entry name" value="DnaJ"/>
    <property type="match status" value="1"/>
</dbReference>
<evidence type="ECO:0000313" key="4">
    <source>
        <dbReference type="EMBL" id="GAA3996606.1"/>
    </source>
</evidence>
<dbReference type="RefSeq" id="WP_344708305.1">
    <property type="nucleotide sequence ID" value="NZ_BAAAZD010000001.1"/>
</dbReference>
<reference evidence="5" key="1">
    <citation type="journal article" date="2019" name="Int. J. Syst. Evol. Microbiol.">
        <title>The Global Catalogue of Microorganisms (GCM) 10K type strain sequencing project: providing services to taxonomists for standard genome sequencing and annotation.</title>
        <authorList>
            <consortium name="The Broad Institute Genomics Platform"/>
            <consortium name="The Broad Institute Genome Sequencing Center for Infectious Disease"/>
            <person name="Wu L."/>
            <person name="Ma J."/>
        </authorList>
    </citation>
    <scope>NUCLEOTIDE SEQUENCE [LARGE SCALE GENOMIC DNA]</scope>
    <source>
        <strain evidence="5">JCM 16603</strain>
    </source>
</reference>
<dbReference type="InterPro" id="IPR001623">
    <property type="entry name" value="DnaJ_domain"/>
</dbReference>
<gene>
    <name evidence="4" type="ORF">GCM10022211_02080</name>
</gene>
<dbReference type="CDD" id="cd06257">
    <property type="entry name" value="DnaJ"/>
    <property type="match status" value="1"/>
</dbReference>
<dbReference type="PROSITE" id="PS50076">
    <property type="entry name" value="DNAJ_2"/>
    <property type="match status" value="1"/>
</dbReference>
<feature type="compositionally biased region" description="Low complexity" evidence="2">
    <location>
        <begin position="187"/>
        <end position="201"/>
    </location>
</feature>
<protein>
    <recommendedName>
        <fullName evidence="3">J domain-containing protein</fullName>
    </recommendedName>
</protein>
<comment type="caution">
    <text evidence="4">The sequence shown here is derived from an EMBL/GenBank/DDBJ whole genome shotgun (WGS) entry which is preliminary data.</text>
</comment>
<proteinExistence type="predicted"/>
<evidence type="ECO:0000256" key="2">
    <source>
        <dbReference type="SAM" id="MobiDB-lite"/>
    </source>
</evidence>
<evidence type="ECO:0000259" key="3">
    <source>
        <dbReference type="PROSITE" id="PS50076"/>
    </source>
</evidence>
<accession>A0ABP7RF39</accession>
<evidence type="ECO:0000313" key="5">
    <source>
        <dbReference type="Proteomes" id="UP001501310"/>
    </source>
</evidence>